<dbReference type="OrthoDB" id="6613513at2759"/>
<sequence>MNGGGGINNLFCKIINISKYLVFCGKDFMCSFIISHLSKWFDRFSRGEISVDLARSGRPSSSQNDKNIEKNPPKINEDRRFTIDKTSEQTGTSRRSCK</sequence>
<comment type="caution">
    <text evidence="2">The sequence shown here is derived from an EMBL/GenBank/DDBJ whole genome shotgun (WGS) entry which is preliminary data.</text>
</comment>
<protein>
    <submittedName>
        <fullName evidence="2">Uncharacterized protein</fullName>
    </submittedName>
</protein>
<accession>A0A8X6UAR3</accession>
<evidence type="ECO:0000313" key="2">
    <source>
        <dbReference type="EMBL" id="GFT91894.1"/>
    </source>
</evidence>
<name>A0A8X6UAR3_NEPPI</name>
<keyword evidence="3" id="KW-1185">Reference proteome</keyword>
<dbReference type="Proteomes" id="UP000887013">
    <property type="component" value="Unassembled WGS sequence"/>
</dbReference>
<feature type="compositionally biased region" description="Basic and acidic residues" evidence="1">
    <location>
        <begin position="66"/>
        <end position="87"/>
    </location>
</feature>
<dbReference type="EMBL" id="BMAW01120975">
    <property type="protein sequence ID" value="GFT91894.1"/>
    <property type="molecule type" value="Genomic_DNA"/>
</dbReference>
<evidence type="ECO:0000313" key="3">
    <source>
        <dbReference type="Proteomes" id="UP000887013"/>
    </source>
</evidence>
<feature type="region of interest" description="Disordered" evidence="1">
    <location>
        <begin position="54"/>
        <end position="98"/>
    </location>
</feature>
<proteinExistence type="predicted"/>
<evidence type="ECO:0000256" key="1">
    <source>
        <dbReference type="SAM" id="MobiDB-lite"/>
    </source>
</evidence>
<dbReference type="AlphaFoldDB" id="A0A8X6UAR3"/>
<feature type="compositionally biased region" description="Polar residues" evidence="1">
    <location>
        <begin position="88"/>
        <end position="98"/>
    </location>
</feature>
<gene>
    <name evidence="2" type="ORF">NPIL_338071</name>
</gene>
<organism evidence="2 3">
    <name type="scientific">Nephila pilipes</name>
    <name type="common">Giant wood spider</name>
    <name type="synonym">Nephila maculata</name>
    <dbReference type="NCBI Taxonomy" id="299642"/>
    <lineage>
        <taxon>Eukaryota</taxon>
        <taxon>Metazoa</taxon>
        <taxon>Ecdysozoa</taxon>
        <taxon>Arthropoda</taxon>
        <taxon>Chelicerata</taxon>
        <taxon>Arachnida</taxon>
        <taxon>Araneae</taxon>
        <taxon>Araneomorphae</taxon>
        <taxon>Entelegynae</taxon>
        <taxon>Araneoidea</taxon>
        <taxon>Nephilidae</taxon>
        <taxon>Nephila</taxon>
    </lineage>
</organism>
<reference evidence="2" key="1">
    <citation type="submission" date="2020-08" db="EMBL/GenBank/DDBJ databases">
        <title>Multicomponent nature underlies the extraordinary mechanical properties of spider dragline silk.</title>
        <authorList>
            <person name="Kono N."/>
            <person name="Nakamura H."/>
            <person name="Mori M."/>
            <person name="Yoshida Y."/>
            <person name="Ohtoshi R."/>
            <person name="Malay A.D."/>
            <person name="Moran D.A.P."/>
            <person name="Tomita M."/>
            <person name="Numata K."/>
            <person name="Arakawa K."/>
        </authorList>
    </citation>
    <scope>NUCLEOTIDE SEQUENCE</scope>
</reference>